<dbReference type="RefSeq" id="XP_044567791.1">
    <property type="nucleotide sequence ID" value="XM_044701423.1"/>
</dbReference>
<gene>
    <name evidence="2" type="ORF">FDP41_011056</name>
</gene>
<reference evidence="2 3" key="1">
    <citation type="journal article" date="2019" name="Sci. Rep.">
        <title>Nanopore sequencing improves the draft genome of the human pathogenic amoeba Naegleria fowleri.</title>
        <authorList>
            <person name="Liechti N."/>
            <person name="Schurch N."/>
            <person name="Bruggmann R."/>
            <person name="Wittwer M."/>
        </authorList>
    </citation>
    <scope>NUCLEOTIDE SEQUENCE [LARGE SCALE GENOMIC DNA]</scope>
    <source>
        <strain evidence="2 3">ATCC 30894</strain>
    </source>
</reference>
<dbReference type="GO" id="GO:0003676">
    <property type="term" value="F:nucleic acid binding"/>
    <property type="evidence" value="ECO:0007669"/>
    <property type="project" value="InterPro"/>
</dbReference>
<dbReference type="InterPro" id="IPR036397">
    <property type="entry name" value="RNaseH_sf"/>
</dbReference>
<dbReference type="AlphaFoldDB" id="A0A6A5CBY4"/>
<proteinExistence type="predicted"/>
<dbReference type="InterPro" id="IPR038717">
    <property type="entry name" value="Tc1-like_DDE_dom"/>
</dbReference>
<dbReference type="Gene3D" id="3.30.420.10">
    <property type="entry name" value="Ribonuclease H-like superfamily/Ribonuclease H"/>
    <property type="match status" value="1"/>
</dbReference>
<dbReference type="GeneID" id="68118271"/>
<accession>A0A6A5CBY4</accession>
<protein>
    <recommendedName>
        <fullName evidence="1">Tc1-like transposase DDE domain-containing protein</fullName>
    </recommendedName>
</protein>
<dbReference type="OrthoDB" id="2266637at2759"/>
<dbReference type="Proteomes" id="UP000444721">
    <property type="component" value="Unassembled WGS sequence"/>
</dbReference>
<evidence type="ECO:0000313" key="2">
    <source>
        <dbReference type="EMBL" id="KAF0983078.1"/>
    </source>
</evidence>
<organism evidence="2 3">
    <name type="scientific">Naegleria fowleri</name>
    <name type="common">Brain eating amoeba</name>
    <dbReference type="NCBI Taxonomy" id="5763"/>
    <lineage>
        <taxon>Eukaryota</taxon>
        <taxon>Discoba</taxon>
        <taxon>Heterolobosea</taxon>
        <taxon>Tetramitia</taxon>
        <taxon>Eutetramitia</taxon>
        <taxon>Vahlkampfiidae</taxon>
        <taxon>Naegleria</taxon>
    </lineage>
</organism>
<dbReference type="VEuPathDB" id="AmoebaDB:FDP41_011056"/>
<sequence length="156" mass="18568">MMSRPFGVMNWKFKKGTSNVKWIIEFIKETSDLYKDEPLCYLGDHSQVHHSFEMIEEAIKHYGHTVHALPSYSPQLNPVENAINFLKCETEKELEQEQEELEAVKDAPHETKQHKRMEILQKASEHALESLDERVQRFYENFSSYIHKAKRRQEFD</sequence>
<name>A0A6A5CBY4_NAEFO</name>
<dbReference type="Pfam" id="PF13358">
    <property type="entry name" value="DDE_3"/>
    <property type="match status" value="1"/>
</dbReference>
<comment type="caution">
    <text evidence="2">The sequence shown here is derived from an EMBL/GenBank/DDBJ whole genome shotgun (WGS) entry which is preliminary data.</text>
</comment>
<evidence type="ECO:0000259" key="1">
    <source>
        <dbReference type="Pfam" id="PF13358"/>
    </source>
</evidence>
<dbReference type="VEuPathDB" id="AmoebaDB:NfTy_016670"/>
<feature type="domain" description="Tc1-like transposase DDE" evidence="1">
    <location>
        <begin position="14"/>
        <end position="101"/>
    </location>
</feature>
<evidence type="ECO:0000313" key="3">
    <source>
        <dbReference type="Proteomes" id="UP000444721"/>
    </source>
</evidence>
<dbReference type="EMBL" id="VFQX01000007">
    <property type="protein sequence ID" value="KAF0983078.1"/>
    <property type="molecule type" value="Genomic_DNA"/>
</dbReference>
<keyword evidence="3" id="KW-1185">Reference proteome</keyword>